<evidence type="ECO:0000313" key="1">
    <source>
        <dbReference type="EMBL" id="ACX51946.1"/>
    </source>
</evidence>
<name>C9RCG9_AMMDK</name>
<dbReference type="STRING" id="429009.Adeg_0804"/>
<dbReference type="HOGENOM" id="CLU_734958_0_0_9"/>
<protein>
    <submittedName>
        <fullName evidence="1">Uncharacterized protein</fullName>
    </submittedName>
</protein>
<dbReference type="Proteomes" id="UP000002620">
    <property type="component" value="Chromosome"/>
</dbReference>
<keyword evidence="2" id="KW-1185">Reference proteome</keyword>
<proteinExistence type="predicted"/>
<dbReference type="EMBL" id="CP001785">
    <property type="protein sequence ID" value="ACX51946.1"/>
    <property type="molecule type" value="Genomic_DNA"/>
</dbReference>
<dbReference type="AlphaFoldDB" id="C9RCG9"/>
<sequence length="376" mass="41833">MLSDCLKQNLPPCLKEKDTGESFCFASCAFHLDAYGWKKDFVTERYLSNIRGKDKELSIKIKEMTDIGVIPAPSPQRLFALPPGSFCVSFSFQLRRPYISKDDTEFYVIDNPVKKDWVFKVPYIAPSQWKGCLHAAMVRQLADWWANPSKNERGKDPSGGERSKKGEEFVSRRLQLVRLFGNEQGVEVDTKKFDSYLDKVGGDELAGDYRAKLKRIVPEGHRRGRLMFYPTFFDRIGVEVINPHDRETGAGKLPVYFETVPEGTCGRFALLYVPFDRAGKDEGETLREAAADLCRVAEGIAFLLTEFGIGAKTADSFGLAAGELPSEGVVAVRLAGKDESSVKTGKFRLLDSQNSEGLVKTAETLSQSLARGGGNR</sequence>
<dbReference type="eggNOG" id="COG1604">
    <property type="taxonomic scope" value="Bacteria"/>
</dbReference>
<reference evidence="1 2" key="1">
    <citation type="submission" date="2009-10" db="EMBL/GenBank/DDBJ databases">
        <title>Complete sequence of chromosome of Ammonifex degensii KC4.</title>
        <authorList>
            <consortium name="US DOE Joint Genome Institute"/>
            <person name="Kerfeld C."/>
            <person name="Goodner B."/>
            <person name="Huber H."/>
            <person name="Stetter K."/>
            <person name="Lucas S."/>
            <person name="Copeland A."/>
            <person name="Lapidus A."/>
            <person name="Glavina del Rio T."/>
            <person name="Dalin E."/>
            <person name="Tice H."/>
            <person name="Bruce D."/>
            <person name="Goodwin L."/>
            <person name="Pitluck S."/>
            <person name="Saunders E."/>
            <person name="Brettin T."/>
            <person name="Detter J.C."/>
            <person name="Han C."/>
            <person name="Larimer F."/>
            <person name="Land M."/>
            <person name="Hauser L."/>
            <person name="Kyrpides N."/>
            <person name="Ovchinnikova G."/>
            <person name="Richardson P."/>
        </authorList>
    </citation>
    <scope>NUCLEOTIDE SEQUENCE [LARGE SCALE GENOMIC DNA]</scope>
    <source>
        <strain evidence="2">DSM 10501 / KC4</strain>
    </source>
</reference>
<gene>
    <name evidence="1" type="ordered locus">Adeg_0804</name>
</gene>
<organism evidence="1 2">
    <name type="scientific">Ammonifex degensii (strain DSM 10501 / KC4)</name>
    <dbReference type="NCBI Taxonomy" id="429009"/>
    <lineage>
        <taxon>Bacteria</taxon>
        <taxon>Bacillati</taxon>
        <taxon>Bacillota</taxon>
        <taxon>Clostridia</taxon>
        <taxon>Thermoanaerobacterales</taxon>
        <taxon>Thermoanaerobacteraceae</taxon>
        <taxon>Ammonifex</taxon>
    </lineage>
</organism>
<accession>C9RCG9</accession>
<evidence type="ECO:0000313" key="2">
    <source>
        <dbReference type="Proteomes" id="UP000002620"/>
    </source>
</evidence>
<dbReference type="KEGG" id="adg:Adeg_0804"/>